<sequence>MTERTVPPWAFAAARAIPLLALPVCLWRLPYAFGYDMGSTQELGPWQWWMIPYVFGLSVLSEVFCLLCSGLVRPWGETVPAWVPGLGGRRIPPAVALVPSTLAALGLTWLFVDWLRSFLRIGDYVRPPYDDGWYELAMTVSGLFSLIGPLLLALTFAYYRRRCLPGAYGGGPGRPARQQ</sequence>
<evidence type="ECO:0000313" key="3">
    <source>
        <dbReference type="Proteomes" id="UP000619486"/>
    </source>
</evidence>
<name>A0A918LQG3_9ACTN</name>
<feature type="transmembrane region" description="Helical" evidence="1">
    <location>
        <begin position="93"/>
        <end position="112"/>
    </location>
</feature>
<keyword evidence="1" id="KW-1133">Transmembrane helix</keyword>
<dbReference type="RefSeq" id="WP_019888218.1">
    <property type="nucleotide sequence ID" value="NZ_BMQQ01000012.1"/>
</dbReference>
<dbReference type="EMBL" id="BMQQ01000012">
    <property type="protein sequence ID" value="GGT38807.1"/>
    <property type="molecule type" value="Genomic_DNA"/>
</dbReference>
<feature type="transmembrane region" description="Helical" evidence="1">
    <location>
        <begin position="50"/>
        <end position="72"/>
    </location>
</feature>
<dbReference type="Proteomes" id="UP000619486">
    <property type="component" value="Unassembled WGS sequence"/>
</dbReference>
<gene>
    <name evidence="2" type="ORF">GCM10014713_35730</name>
</gene>
<keyword evidence="1" id="KW-0812">Transmembrane</keyword>
<protein>
    <submittedName>
        <fullName evidence="2">Uncharacterized protein</fullName>
    </submittedName>
</protein>
<proteinExistence type="predicted"/>
<reference evidence="2" key="1">
    <citation type="journal article" date="2014" name="Int. J. Syst. Evol. Microbiol.">
        <title>Complete genome sequence of Corynebacterium casei LMG S-19264T (=DSM 44701T), isolated from a smear-ripened cheese.</title>
        <authorList>
            <consortium name="US DOE Joint Genome Institute (JGI-PGF)"/>
            <person name="Walter F."/>
            <person name="Albersmeier A."/>
            <person name="Kalinowski J."/>
            <person name="Ruckert C."/>
        </authorList>
    </citation>
    <scope>NUCLEOTIDE SEQUENCE</scope>
    <source>
        <strain evidence="2">JCM 3172</strain>
    </source>
</reference>
<dbReference type="AlphaFoldDB" id="A0A918LQG3"/>
<reference evidence="2" key="2">
    <citation type="submission" date="2020-09" db="EMBL/GenBank/DDBJ databases">
        <authorList>
            <person name="Sun Q."/>
            <person name="Ohkuma M."/>
        </authorList>
    </citation>
    <scope>NUCLEOTIDE SEQUENCE</scope>
    <source>
        <strain evidence="2">JCM 3172</strain>
    </source>
</reference>
<comment type="caution">
    <text evidence="2">The sequence shown here is derived from an EMBL/GenBank/DDBJ whole genome shotgun (WGS) entry which is preliminary data.</text>
</comment>
<organism evidence="2 3">
    <name type="scientific">Streptomyces purpureus</name>
    <dbReference type="NCBI Taxonomy" id="1951"/>
    <lineage>
        <taxon>Bacteria</taxon>
        <taxon>Bacillati</taxon>
        <taxon>Actinomycetota</taxon>
        <taxon>Actinomycetes</taxon>
        <taxon>Kitasatosporales</taxon>
        <taxon>Streptomycetaceae</taxon>
        <taxon>Streptomyces</taxon>
    </lineage>
</organism>
<keyword evidence="1" id="KW-0472">Membrane</keyword>
<evidence type="ECO:0000313" key="2">
    <source>
        <dbReference type="EMBL" id="GGT38807.1"/>
    </source>
</evidence>
<keyword evidence="3" id="KW-1185">Reference proteome</keyword>
<feature type="transmembrane region" description="Helical" evidence="1">
    <location>
        <begin position="132"/>
        <end position="159"/>
    </location>
</feature>
<accession>A0A918LQG3</accession>
<feature type="transmembrane region" description="Helical" evidence="1">
    <location>
        <begin position="12"/>
        <end position="30"/>
    </location>
</feature>
<evidence type="ECO:0000256" key="1">
    <source>
        <dbReference type="SAM" id="Phobius"/>
    </source>
</evidence>